<organism evidence="2 3">
    <name type="scientific">Streptomyces anatolicus</name>
    <dbReference type="NCBI Taxonomy" id="2675858"/>
    <lineage>
        <taxon>Bacteria</taxon>
        <taxon>Bacillati</taxon>
        <taxon>Actinomycetota</taxon>
        <taxon>Actinomycetes</taxon>
        <taxon>Kitasatosporales</taxon>
        <taxon>Streptomycetaceae</taxon>
        <taxon>Streptomyces</taxon>
    </lineage>
</organism>
<comment type="caution">
    <text evidence="2">The sequence shown here is derived from an EMBL/GenBank/DDBJ whole genome shotgun (WGS) entry which is preliminary data.</text>
</comment>
<evidence type="ECO:0000313" key="2">
    <source>
        <dbReference type="EMBL" id="MBW5424085.1"/>
    </source>
</evidence>
<evidence type="ECO:0000313" key="3">
    <source>
        <dbReference type="Proteomes" id="UP001197114"/>
    </source>
</evidence>
<name>A0ABS6YRL0_9ACTN</name>
<keyword evidence="3" id="KW-1185">Reference proteome</keyword>
<gene>
    <name evidence="2" type="ORF">GKQ77_21375</name>
</gene>
<accession>A0ABS6YRL0</accession>
<proteinExistence type="predicted"/>
<dbReference type="Proteomes" id="UP001197114">
    <property type="component" value="Unassembled WGS sequence"/>
</dbReference>
<dbReference type="EMBL" id="WMBF01000265">
    <property type="protein sequence ID" value="MBW5424085.1"/>
    <property type="molecule type" value="Genomic_DNA"/>
</dbReference>
<evidence type="ECO:0000256" key="1">
    <source>
        <dbReference type="SAM" id="MobiDB-lite"/>
    </source>
</evidence>
<protein>
    <submittedName>
        <fullName evidence="2">Uncharacterized protein</fullName>
    </submittedName>
</protein>
<reference evidence="2 3" key="1">
    <citation type="submission" date="2019-11" db="EMBL/GenBank/DDBJ databases">
        <authorList>
            <person name="Ay H."/>
        </authorList>
    </citation>
    <scope>NUCLEOTIDE SEQUENCE [LARGE SCALE GENOMIC DNA]</scope>
    <source>
        <strain evidence="2 3">BG9H</strain>
    </source>
</reference>
<feature type="region of interest" description="Disordered" evidence="1">
    <location>
        <begin position="1"/>
        <end position="22"/>
    </location>
</feature>
<sequence length="53" mass="5416">METGQASGVAMGGQDGRRAAKASAADLAYERAALKEFARRSAKAHGCGAPRLP</sequence>
<dbReference type="RefSeq" id="WP_219690551.1">
    <property type="nucleotide sequence ID" value="NZ_WMBF01000265.1"/>
</dbReference>